<proteinExistence type="inferred from homology"/>
<keyword evidence="2" id="KW-0028">Amino-acid biosynthesis</keyword>
<comment type="subcellular location">
    <subcellularLocation>
        <location evidence="2">Cytoplasm</location>
    </subcellularLocation>
</comment>
<keyword evidence="2" id="KW-0963">Cytoplasm</keyword>
<dbReference type="PANTHER" id="PTHR11645">
    <property type="entry name" value="PYRROLINE-5-CARBOXYLATE REDUCTASE"/>
    <property type="match status" value="1"/>
</dbReference>
<feature type="domain" description="Pyrroline-5-carboxylate reductase dimerisation" evidence="5">
    <location>
        <begin position="159"/>
        <end position="259"/>
    </location>
</feature>
<evidence type="ECO:0000259" key="5">
    <source>
        <dbReference type="Pfam" id="PF14748"/>
    </source>
</evidence>
<name>A0A3D9IW10_9BACL</name>
<dbReference type="PANTHER" id="PTHR11645:SF51">
    <property type="entry name" value="COME OPERON PROTEIN 4"/>
    <property type="match status" value="1"/>
</dbReference>
<dbReference type="PIRSF" id="PIRSF000193">
    <property type="entry name" value="Pyrrol-5-carb_rd"/>
    <property type="match status" value="1"/>
</dbReference>
<dbReference type="GO" id="GO:0005737">
    <property type="term" value="C:cytoplasm"/>
    <property type="evidence" value="ECO:0007669"/>
    <property type="project" value="UniProtKB-SubCell"/>
</dbReference>
<accession>A0A3D9IW10</accession>
<dbReference type="Pfam" id="PF14748">
    <property type="entry name" value="P5CR_dimer"/>
    <property type="match status" value="1"/>
</dbReference>
<protein>
    <recommendedName>
        <fullName evidence="2">Pyrroline-5-carboxylate reductase</fullName>
        <shortName evidence="2">P5C reductase</shortName>
        <shortName evidence="2">P5CR</shortName>
        <ecNumber evidence="2">1.5.1.2</ecNumber>
    </recommendedName>
    <alternativeName>
        <fullName evidence="2">PCA reductase</fullName>
    </alternativeName>
</protein>
<reference evidence="6 7" key="1">
    <citation type="submission" date="2018-07" db="EMBL/GenBank/DDBJ databases">
        <title>Genomic Encyclopedia of Type Strains, Phase III (KMG-III): the genomes of soil and plant-associated and newly described type strains.</title>
        <authorList>
            <person name="Whitman W."/>
        </authorList>
    </citation>
    <scope>NUCLEOTIDE SEQUENCE [LARGE SCALE GENOMIC DNA]</scope>
    <source>
        <strain evidence="6 7">CECT 8236</strain>
    </source>
</reference>
<keyword evidence="2" id="KW-0560">Oxidoreductase</keyword>
<dbReference type="SUPFAM" id="SSF48179">
    <property type="entry name" value="6-phosphogluconate dehydrogenase C-terminal domain-like"/>
    <property type="match status" value="1"/>
</dbReference>
<keyword evidence="7" id="KW-1185">Reference proteome</keyword>
<dbReference type="Gene3D" id="3.40.50.720">
    <property type="entry name" value="NAD(P)-binding Rossmann-like Domain"/>
    <property type="match status" value="1"/>
</dbReference>
<evidence type="ECO:0000313" key="6">
    <source>
        <dbReference type="EMBL" id="RED65679.1"/>
    </source>
</evidence>
<keyword evidence="2" id="KW-0641">Proline biosynthesis</keyword>
<feature type="binding site" evidence="3">
    <location>
        <position position="56"/>
    </location>
    <ligand>
        <name>NADPH</name>
        <dbReference type="ChEBI" id="CHEBI:57783"/>
    </ligand>
</feature>
<feature type="binding site" evidence="3">
    <location>
        <position position="34"/>
    </location>
    <ligand>
        <name>NADP(+)</name>
        <dbReference type="ChEBI" id="CHEBI:58349"/>
    </ligand>
</feature>
<comment type="similarity">
    <text evidence="1 2">Belongs to the pyrroline-5-carboxylate reductase family.</text>
</comment>
<dbReference type="EMBL" id="QRDY01000001">
    <property type="protein sequence ID" value="RED65679.1"/>
    <property type="molecule type" value="Genomic_DNA"/>
</dbReference>
<organism evidence="6 7">
    <name type="scientific">Cohnella lupini</name>
    <dbReference type="NCBI Taxonomy" id="1294267"/>
    <lineage>
        <taxon>Bacteria</taxon>
        <taxon>Bacillati</taxon>
        <taxon>Bacillota</taxon>
        <taxon>Bacilli</taxon>
        <taxon>Bacillales</taxon>
        <taxon>Paenibacillaceae</taxon>
        <taxon>Cohnella</taxon>
    </lineage>
</organism>
<dbReference type="OrthoDB" id="9805754at2"/>
<evidence type="ECO:0000256" key="1">
    <source>
        <dbReference type="ARBA" id="ARBA00005525"/>
    </source>
</evidence>
<comment type="catalytic activity">
    <reaction evidence="2">
        <text>L-proline + NADP(+) = (S)-1-pyrroline-5-carboxylate + NADPH + 2 H(+)</text>
        <dbReference type="Rhea" id="RHEA:14109"/>
        <dbReference type="ChEBI" id="CHEBI:15378"/>
        <dbReference type="ChEBI" id="CHEBI:17388"/>
        <dbReference type="ChEBI" id="CHEBI:57783"/>
        <dbReference type="ChEBI" id="CHEBI:58349"/>
        <dbReference type="ChEBI" id="CHEBI:60039"/>
        <dbReference type="EC" id="1.5.1.2"/>
    </reaction>
</comment>
<dbReference type="Proteomes" id="UP000256869">
    <property type="component" value="Unassembled WGS sequence"/>
</dbReference>
<dbReference type="InterPro" id="IPR036291">
    <property type="entry name" value="NAD(P)-bd_dom_sf"/>
</dbReference>
<dbReference type="HAMAP" id="MF_01925">
    <property type="entry name" value="P5C_reductase"/>
    <property type="match status" value="1"/>
</dbReference>
<keyword evidence="2 3" id="KW-0521">NADP</keyword>
<dbReference type="SUPFAM" id="SSF51735">
    <property type="entry name" value="NAD(P)-binding Rossmann-fold domains"/>
    <property type="match status" value="1"/>
</dbReference>
<dbReference type="InterPro" id="IPR000304">
    <property type="entry name" value="Pyrroline-COOH_reductase"/>
</dbReference>
<feature type="domain" description="Pyrroline-5-carboxylate reductase catalytic N-terminal" evidence="4">
    <location>
        <begin position="2"/>
        <end position="97"/>
    </location>
</feature>
<dbReference type="GO" id="GO:0055129">
    <property type="term" value="P:L-proline biosynthetic process"/>
    <property type="evidence" value="ECO:0007669"/>
    <property type="project" value="UniProtKB-UniRule"/>
</dbReference>
<gene>
    <name evidence="2" type="primary">proC</name>
    <name evidence="6" type="ORF">DFP95_101168</name>
</gene>
<evidence type="ECO:0000313" key="7">
    <source>
        <dbReference type="Proteomes" id="UP000256869"/>
    </source>
</evidence>
<evidence type="ECO:0000259" key="4">
    <source>
        <dbReference type="Pfam" id="PF03807"/>
    </source>
</evidence>
<dbReference type="GO" id="GO:0004735">
    <property type="term" value="F:pyrroline-5-carboxylate reductase activity"/>
    <property type="evidence" value="ECO:0007669"/>
    <property type="project" value="UniProtKB-UniRule"/>
</dbReference>
<comment type="function">
    <text evidence="2">Catalyzes the reduction of 1-pyrroline-5-carboxylate (PCA) to L-proline.</text>
</comment>
<dbReference type="NCBIfam" id="NF005814">
    <property type="entry name" value="PRK07680.1"/>
    <property type="match status" value="1"/>
</dbReference>
<dbReference type="InterPro" id="IPR008927">
    <property type="entry name" value="6-PGluconate_DH-like_C_sf"/>
</dbReference>
<sequence>MRIGFIGAGSMGSLLVGAFVRAGAMQPDQLTISSRTASKLDQLANQYPGLHVAASNKEAAIGADYLFLCVKPMDFRRVLDEIAPVMTPDQIVISITSPVKISSLEELLPCKVAKIIPSVVNAVGSGASLFMWGTRLTEDDRNALWNLFSAISRPIAILEEEVRVASDLSSCGPAFLAFLLEQFIDASVKSTGMDRETATALACEMMLGTARLMLELPCSPNELQAKVSVPGGITAAALDVLRKTTRGAFLQVLYTTHEKFADDLDRVDSSLFPRERT</sequence>
<dbReference type="UniPathway" id="UPA00098">
    <property type="reaction ID" value="UER00361"/>
</dbReference>
<dbReference type="EC" id="1.5.1.2" evidence="2"/>
<comment type="pathway">
    <text evidence="2">Amino-acid biosynthesis; L-proline biosynthesis; L-proline from L-glutamate 5-semialdehyde: step 1/1.</text>
</comment>
<dbReference type="Gene3D" id="1.10.3730.10">
    <property type="entry name" value="ProC C-terminal domain-like"/>
    <property type="match status" value="1"/>
</dbReference>
<evidence type="ECO:0000256" key="3">
    <source>
        <dbReference type="PIRSR" id="PIRSR000193-1"/>
    </source>
</evidence>
<feature type="binding site" evidence="3">
    <location>
        <begin position="6"/>
        <end position="11"/>
    </location>
    <ligand>
        <name>NADP(+)</name>
        <dbReference type="ChEBI" id="CHEBI:58349"/>
    </ligand>
</feature>
<dbReference type="InterPro" id="IPR028939">
    <property type="entry name" value="P5C_Rdtase_cat_N"/>
</dbReference>
<dbReference type="InterPro" id="IPR029036">
    <property type="entry name" value="P5CR_dimer"/>
</dbReference>
<dbReference type="RefSeq" id="WP_115990672.1">
    <property type="nucleotide sequence ID" value="NZ_QRDY01000001.1"/>
</dbReference>
<comment type="catalytic activity">
    <reaction evidence="2">
        <text>L-proline + NAD(+) = (S)-1-pyrroline-5-carboxylate + NADH + 2 H(+)</text>
        <dbReference type="Rhea" id="RHEA:14105"/>
        <dbReference type="ChEBI" id="CHEBI:15378"/>
        <dbReference type="ChEBI" id="CHEBI:17388"/>
        <dbReference type="ChEBI" id="CHEBI:57540"/>
        <dbReference type="ChEBI" id="CHEBI:57945"/>
        <dbReference type="ChEBI" id="CHEBI:60039"/>
        <dbReference type="EC" id="1.5.1.2"/>
    </reaction>
</comment>
<evidence type="ECO:0000256" key="2">
    <source>
        <dbReference type="HAMAP-Rule" id="MF_01925"/>
    </source>
</evidence>
<comment type="caution">
    <text evidence="6">The sequence shown here is derived from an EMBL/GenBank/DDBJ whole genome shotgun (WGS) entry which is preliminary data.</text>
</comment>
<dbReference type="AlphaFoldDB" id="A0A3D9IW10"/>
<dbReference type="Pfam" id="PF03807">
    <property type="entry name" value="F420_oxidored"/>
    <property type="match status" value="1"/>
</dbReference>